<dbReference type="InParanoid" id="A2E6U8"/>
<dbReference type="OrthoDB" id="9991317at2759"/>
<dbReference type="InterPro" id="IPR002048">
    <property type="entry name" value="EF_hand_dom"/>
</dbReference>
<reference evidence="2" key="2">
    <citation type="journal article" date="2007" name="Science">
        <title>Draft genome sequence of the sexually transmitted pathogen Trichomonas vaginalis.</title>
        <authorList>
            <person name="Carlton J.M."/>
            <person name="Hirt R.P."/>
            <person name="Silva J.C."/>
            <person name="Delcher A.L."/>
            <person name="Schatz M."/>
            <person name="Zhao Q."/>
            <person name="Wortman J.R."/>
            <person name="Bidwell S.L."/>
            <person name="Alsmark U.C.M."/>
            <person name="Besteiro S."/>
            <person name="Sicheritz-Ponten T."/>
            <person name="Noel C.J."/>
            <person name="Dacks J.B."/>
            <person name="Foster P.G."/>
            <person name="Simillion C."/>
            <person name="Van de Peer Y."/>
            <person name="Miranda-Saavedra D."/>
            <person name="Barton G.J."/>
            <person name="Westrop G.D."/>
            <person name="Mueller S."/>
            <person name="Dessi D."/>
            <person name="Fiori P.L."/>
            <person name="Ren Q."/>
            <person name="Paulsen I."/>
            <person name="Zhang H."/>
            <person name="Bastida-Corcuera F.D."/>
            <person name="Simoes-Barbosa A."/>
            <person name="Brown M.T."/>
            <person name="Hayes R.D."/>
            <person name="Mukherjee M."/>
            <person name="Okumura C.Y."/>
            <person name="Schneider R."/>
            <person name="Smith A.J."/>
            <person name="Vanacova S."/>
            <person name="Villalvazo M."/>
            <person name="Haas B.J."/>
            <person name="Pertea M."/>
            <person name="Feldblyum T.V."/>
            <person name="Utterback T.R."/>
            <person name="Shu C.L."/>
            <person name="Osoegawa K."/>
            <person name="de Jong P.J."/>
            <person name="Hrdy I."/>
            <person name="Horvathova L."/>
            <person name="Zubacova Z."/>
            <person name="Dolezal P."/>
            <person name="Malik S.B."/>
            <person name="Logsdon J.M. Jr."/>
            <person name="Henze K."/>
            <person name="Gupta A."/>
            <person name="Wang C.C."/>
            <person name="Dunne R.L."/>
            <person name="Upcroft J.A."/>
            <person name="Upcroft P."/>
            <person name="White O."/>
            <person name="Salzberg S.L."/>
            <person name="Tang P."/>
            <person name="Chiu C.-H."/>
            <person name="Lee Y.-S."/>
            <person name="Embley T.M."/>
            <person name="Coombs G.H."/>
            <person name="Mottram J.C."/>
            <person name="Tachezy J."/>
            <person name="Fraser-Liggett C.M."/>
            <person name="Johnson P.J."/>
        </authorList>
    </citation>
    <scope>NUCLEOTIDE SEQUENCE [LARGE SCALE GENOMIC DNA]</scope>
    <source>
        <strain evidence="2">G3</strain>
    </source>
</reference>
<dbReference type="PROSITE" id="PS50222">
    <property type="entry name" value="EF_HAND_2"/>
    <property type="match status" value="1"/>
</dbReference>
<dbReference type="SMR" id="A2E6U8"/>
<keyword evidence="3" id="KW-1185">Reference proteome</keyword>
<dbReference type="AlphaFoldDB" id="A2E6U8"/>
<dbReference type="VEuPathDB" id="TrichDB:TVAGG3_0493280"/>
<gene>
    <name evidence="2" type="ORF">TVAG_081560</name>
</gene>
<feature type="domain" description="EF-hand" evidence="1">
    <location>
        <begin position="5"/>
        <end position="40"/>
    </location>
</feature>
<evidence type="ECO:0000313" key="2">
    <source>
        <dbReference type="EMBL" id="EAY11584.1"/>
    </source>
</evidence>
<dbReference type="InterPro" id="IPR011992">
    <property type="entry name" value="EF-hand-dom_pair"/>
</dbReference>
<organism evidence="2 3">
    <name type="scientific">Trichomonas vaginalis (strain ATCC PRA-98 / G3)</name>
    <dbReference type="NCBI Taxonomy" id="412133"/>
    <lineage>
        <taxon>Eukaryota</taxon>
        <taxon>Metamonada</taxon>
        <taxon>Parabasalia</taxon>
        <taxon>Trichomonadida</taxon>
        <taxon>Trichomonadidae</taxon>
        <taxon>Trichomonas</taxon>
    </lineage>
</organism>
<dbReference type="SUPFAM" id="SSF47473">
    <property type="entry name" value="EF-hand"/>
    <property type="match status" value="1"/>
</dbReference>
<reference evidence="2" key="1">
    <citation type="submission" date="2006-10" db="EMBL/GenBank/DDBJ databases">
        <authorList>
            <person name="Amadeo P."/>
            <person name="Zhao Q."/>
            <person name="Wortman J."/>
            <person name="Fraser-Liggett C."/>
            <person name="Carlton J."/>
        </authorList>
    </citation>
    <scope>NUCLEOTIDE SEQUENCE</scope>
    <source>
        <strain evidence="2">G3</strain>
    </source>
</reference>
<dbReference type="GO" id="GO:0005509">
    <property type="term" value="F:calcium ion binding"/>
    <property type="evidence" value="ECO:0007669"/>
    <property type="project" value="InterPro"/>
</dbReference>
<accession>A2E6U8</accession>
<dbReference type="KEGG" id="tva:4769554"/>
<sequence length="51" mass="5999">MSSTRNADAIAEVFYRYDTNHTGKLEREKLRSAILDLNGRQIDDDEVYFLF</sequence>
<proteinExistence type="predicted"/>
<name>A2E6U8_TRIV3</name>
<dbReference type="VEuPathDB" id="TrichDB:TVAG_081560"/>
<evidence type="ECO:0000259" key="1">
    <source>
        <dbReference type="PROSITE" id="PS50222"/>
    </source>
</evidence>
<protein>
    <recommendedName>
        <fullName evidence="1">EF-hand domain-containing protein</fullName>
    </recommendedName>
</protein>
<dbReference type="Pfam" id="PF13499">
    <property type="entry name" value="EF-hand_7"/>
    <property type="match status" value="1"/>
</dbReference>
<dbReference type="Proteomes" id="UP000001542">
    <property type="component" value="Unassembled WGS sequence"/>
</dbReference>
<evidence type="ECO:0000313" key="3">
    <source>
        <dbReference type="Proteomes" id="UP000001542"/>
    </source>
</evidence>
<dbReference type="EMBL" id="DS113316">
    <property type="protein sequence ID" value="EAY11584.1"/>
    <property type="molecule type" value="Genomic_DNA"/>
</dbReference>
<dbReference type="Gene3D" id="1.10.238.10">
    <property type="entry name" value="EF-hand"/>
    <property type="match status" value="1"/>
</dbReference>